<dbReference type="InterPro" id="IPR025366">
    <property type="entry name" value="DUF4270"/>
</dbReference>
<keyword evidence="2" id="KW-1185">Reference proteome</keyword>
<dbReference type="EMBL" id="CP032489">
    <property type="protein sequence ID" value="AYD46739.1"/>
    <property type="molecule type" value="Genomic_DNA"/>
</dbReference>
<dbReference type="Pfam" id="PF14092">
    <property type="entry name" value="DUF4270"/>
    <property type="match status" value="1"/>
</dbReference>
<dbReference type="AlphaFoldDB" id="A0A386HM87"/>
<organism evidence="1 2">
    <name type="scientific">Arachidicoccus soli</name>
    <dbReference type="NCBI Taxonomy" id="2341117"/>
    <lineage>
        <taxon>Bacteria</taxon>
        <taxon>Pseudomonadati</taxon>
        <taxon>Bacteroidota</taxon>
        <taxon>Chitinophagia</taxon>
        <taxon>Chitinophagales</taxon>
        <taxon>Chitinophagaceae</taxon>
        <taxon>Arachidicoccus</taxon>
    </lineage>
</organism>
<dbReference type="PROSITE" id="PS51257">
    <property type="entry name" value="PROKAR_LIPOPROTEIN"/>
    <property type="match status" value="1"/>
</dbReference>
<dbReference type="RefSeq" id="WP_119985081.1">
    <property type="nucleotide sequence ID" value="NZ_CP032489.1"/>
</dbReference>
<reference evidence="1 2" key="1">
    <citation type="submission" date="2018-09" db="EMBL/GenBank/DDBJ databases">
        <title>Arachidicoccus sp. nov., a bacterium isolated from soil.</title>
        <authorList>
            <person name="Weon H.-Y."/>
            <person name="Kwon S.-W."/>
            <person name="Lee S.A."/>
        </authorList>
    </citation>
    <scope>NUCLEOTIDE SEQUENCE [LARGE SCALE GENOMIC DNA]</scope>
    <source>
        <strain evidence="1 2">KIS59-12</strain>
    </source>
</reference>
<dbReference type="OrthoDB" id="1092930at2"/>
<dbReference type="Proteomes" id="UP000266118">
    <property type="component" value="Chromosome"/>
</dbReference>
<name>A0A386HM87_9BACT</name>
<protein>
    <submittedName>
        <fullName evidence="1">DUF4270 family protein</fullName>
    </submittedName>
</protein>
<gene>
    <name evidence="1" type="ORF">D6B99_03365</name>
</gene>
<sequence>MHYHKRRALLYFSGLLCITIFIGSCVKTNIQFGQQFIDNTYSQIIEIDSFTPKLSTIYIDSFPTSVSNLSFIGKYNDSALGDVKASAYFQLGVPAYDATSTEFNSASFDSLTLFIKLTGNYYGDTTSPINIQVNPLTEQIVPYNNGAYLYNIDSFASAPGSIGQVSYLLKPGFINSTNDTISIRLADTLGRALLNRLKVKDASITSNDLFVQYFSGIKLSAASNSKLAITISDSVQMRLYYKTPAAPNAIQKIATFGVYDYAKHFSNISINRIGQLKNAGIGYINNEIPSEKTDSSAFMQPITGTIAKITFPSIQALIQAKNYIKIAKATLYIKPVKGSFEGIFYPPQKLQLAGTDLNNAIGNPITDAGGATQTGNFVIDYLNGINTEYSYDITAFIKSLITDPTANARKLGLLLSPLSSNLFNGFDRLILGDANKTNAKMQLVIDYISLK</sequence>
<evidence type="ECO:0000313" key="2">
    <source>
        <dbReference type="Proteomes" id="UP000266118"/>
    </source>
</evidence>
<accession>A0A386HM87</accession>
<evidence type="ECO:0000313" key="1">
    <source>
        <dbReference type="EMBL" id="AYD46739.1"/>
    </source>
</evidence>
<dbReference type="KEGG" id="ark:D6B99_03365"/>
<proteinExistence type="predicted"/>